<dbReference type="AlphaFoldDB" id="W7T2S3"/>
<feature type="region of interest" description="Disordered" evidence="1">
    <location>
        <begin position="418"/>
        <end position="454"/>
    </location>
</feature>
<keyword evidence="3" id="KW-1185">Reference proteome</keyword>
<name>W7T2S3_9STRA</name>
<organism evidence="2 3">
    <name type="scientific">Nannochloropsis gaditana</name>
    <dbReference type="NCBI Taxonomy" id="72520"/>
    <lineage>
        <taxon>Eukaryota</taxon>
        <taxon>Sar</taxon>
        <taxon>Stramenopiles</taxon>
        <taxon>Ochrophyta</taxon>
        <taxon>Eustigmatophyceae</taxon>
        <taxon>Eustigmatales</taxon>
        <taxon>Monodopsidaceae</taxon>
        <taxon>Nannochloropsis</taxon>
    </lineage>
</organism>
<feature type="compositionally biased region" description="Acidic residues" evidence="1">
    <location>
        <begin position="37"/>
        <end position="46"/>
    </location>
</feature>
<evidence type="ECO:0000313" key="2">
    <source>
        <dbReference type="EMBL" id="EWM21370.1"/>
    </source>
</evidence>
<evidence type="ECO:0000256" key="1">
    <source>
        <dbReference type="SAM" id="MobiDB-lite"/>
    </source>
</evidence>
<feature type="region of interest" description="Disordered" evidence="1">
    <location>
        <begin position="1"/>
        <end position="129"/>
    </location>
</feature>
<evidence type="ECO:0000313" key="3">
    <source>
        <dbReference type="Proteomes" id="UP000019335"/>
    </source>
</evidence>
<gene>
    <name evidence="2" type="ORF">Naga_100630g1</name>
</gene>
<comment type="caution">
    <text evidence="2">The sequence shown here is derived from an EMBL/GenBank/DDBJ whole genome shotgun (WGS) entry which is preliminary data.</text>
</comment>
<feature type="region of interest" description="Disordered" evidence="1">
    <location>
        <begin position="326"/>
        <end position="363"/>
    </location>
</feature>
<proteinExistence type="predicted"/>
<dbReference type="Proteomes" id="UP000019335">
    <property type="component" value="Unassembled WGS sequence"/>
</dbReference>
<reference evidence="2 3" key="1">
    <citation type="journal article" date="2014" name="Mol. Plant">
        <title>Chromosome Scale Genome Assembly and Transcriptome Profiling of Nannochloropsis gaditana in Nitrogen Depletion.</title>
        <authorList>
            <person name="Corteggiani Carpinelli E."/>
            <person name="Telatin A."/>
            <person name="Vitulo N."/>
            <person name="Forcato C."/>
            <person name="D'Angelo M."/>
            <person name="Schiavon R."/>
            <person name="Vezzi A."/>
            <person name="Giacometti G.M."/>
            <person name="Morosinotto T."/>
            <person name="Valle G."/>
        </authorList>
    </citation>
    <scope>NUCLEOTIDE SEQUENCE [LARGE SCALE GENOMIC DNA]</scope>
    <source>
        <strain evidence="2 3">B-31</strain>
    </source>
</reference>
<dbReference type="OrthoDB" id="10506101at2759"/>
<feature type="compositionally biased region" description="Low complexity" evidence="1">
    <location>
        <begin position="330"/>
        <end position="349"/>
    </location>
</feature>
<feature type="region of interest" description="Disordered" evidence="1">
    <location>
        <begin position="280"/>
        <end position="308"/>
    </location>
</feature>
<dbReference type="EMBL" id="AZIL01002498">
    <property type="protein sequence ID" value="EWM21370.1"/>
    <property type="molecule type" value="Genomic_DNA"/>
</dbReference>
<feature type="compositionally biased region" description="Low complexity" evidence="1">
    <location>
        <begin position="113"/>
        <end position="125"/>
    </location>
</feature>
<accession>W7T2S3</accession>
<protein>
    <submittedName>
        <fullName evidence="2">Uncharacterized protein</fullName>
    </submittedName>
</protein>
<feature type="region of interest" description="Disordered" evidence="1">
    <location>
        <begin position="193"/>
        <end position="230"/>
    </location>
</feature>
<feature type="compositionally biased region" description="Acidic residues" evidence="1">
    <location>
        <begin position="280"/>
        <end position="305"/>
    </location>
</feature>
<sequence>MATLTSPLEGLLKGRLQPYQKREKEEESCYAMTEPSTEGEEEDEEREGFAYDETPSCGMFSPPFPPEDMPPTATSPWFLDDSREEQPTSRHYPSGPTPGGFAPTQGAQDFDMPSGPSSPSSVAFSLPPPCPSAPHNALPFQQAYYYHQCQAPQSQATLEARYLQRLRQRRGEAQRGGGRRGVSVVVLPTSSCKPFSHAKHLQPPGKGRISWKKEGKGNRTSSFPPHRELWEPHGRREGAWWREEANVQSEACLGPSVDFMEGGQGAEDIDISEQGDWDMMEEEDEVEEDVEEEVEAEEGDEEDLESLMASEGGEVQAWQGALYEKEEAGGRSASYPSRPSSATTSVPPSSSLPPLPRSRRRLSRTRGAAWPPYLLPSLPQPLALKGGTWGAAITCCDCWARARMGTWGRRGTGQWVGRWRSSASATSSTTSRTRVGSTGRCTSSSSFGTTRTWSPSWTLSTPALSPPLTTSILSSNALTRIYTN</sequence>